<dbReference type="Proteomes" id="UP000283485">
    <property type="component" value="Unassembled WGS sequence"/>
</dbReference>
<dbReference type="EMBL" id="QRHQ01000001">
    <property type="protein sequence ID" value="RHF93488.1"/>
    <property type="molecule type" value="Genomic_DNA"/>
</dbReference>
<comment type="caution">
    <text evidence="1">The sequence shown here is derived from an EMBL/GenBank/DDBJ whole genome shotgun (WGS) entry which is preliminary data.</text>
</comment>
<reference evidence="1 2" key="1">
    <citation type="submission" date="2018-08" db="EMBL/GenBank/DDBJ databases">
        <title>A genome reference for cultivated species of the human gut microbiota.</title>
        <authorList>
            <person name="Zou Y."/>
            <person name="Xue W."/>
            <person name="Luo G."/>
        </authorList>
    </citation>
    <scope>NUCLEOTIDE SEQUENCE [LARGE SCALE GENOMIC DNA]</scope>
    <source>
        <strain evidence="1 2">AM23-23</strain>
    </source>
</reference>
<name>A0A414RJY6_9BACT</name>
<dbReference type="RefSeq" id="WP_118210986.1">
    <property type="nucleotide sequence ID" value="NZ_CAUDCD010000030.1"/>
</dbReference>
<dbReference type="InterPro" id="IPR023974">
    <property type="entry name" value="HxsD"/>
</dbReference>
<gene>
    <name evidence="1" type="primary">hxsD</name>
    <name evidence="1" type="ORF">DW653_01085</name>
</gene>
<evidence type="ECO:0000313" key="1">
    <source>
        <dbReference type="EMBL" id="RHF93488.1"/>
    </source>
</evidence>
<dbReference type="AlphaFoldDB" id="A0A414RJY6"/>
<sequence length="110" mass="12632">MAKIQFPVVELDDNKFQVIVDLALYSKDVVTAAIYKFSHLFYIHQQTDKANPNLVNVVFESKDGNAITVDVPKQFCNELIDQQLRYNVNAQFGHIRDMIVEEAFKPVNSK</sequence>
<protein>
    <submittedName>
        <fullName evidence="1">His-Xaa-Ser system protein HxsD</fullName>
    </submittedName>
</protein>
<evidence type="ECO:0000313" key="2">
    <source>
        <dbReference type="Proteomes" id="UP000283485"/>
    </source>
</evidence>
<dbReference type="NCBIfam" id="TIGR03976">
    <property type="entry name" value="chp_LLNDYxLRE"/>
    <property type="match status" value="1"/>
</dbReference>
<accession>A0A414RJY6</accession>
<proteinExistence type="predicted"/>
<organism evidence="1 2">
    <name type="scientific">Phocaeicola plebeius</name>
    <dbReference type="NCBI Taxonomy" id="310297"/>
    <lineage>
        <taxon>Bacteria</taxon>
        <taxon>Pseudomonadati</taxon>
        <taxon>Bacteroidota</taxon>
        <taxon>Bacteroidia</taxon>
        <taxon>Bacteroidales</taxon>
        <taxon>Bacteroidaceae</taxon>
        <taxon>Phocaeicola</taxon>
    </lineage>
</organism>